<dbReference type="AlphaFoldDB" id="F0X650"/>
<organism evidence="1">
    <name type="scientific">Cryptosporidium parvum</name>
    <dbReference type="NCBI Taxonomy" id="5807"/>
    <lineage>
        <taxon>Eukaryota</taxon>
        <taxon>Sar</taxon>
        <taxon>Alveolata</taxon>
        <taxon>Apicomplexa</taxon>
        <taxon>Conoidasida</taxon>
        <taxon>Coccidia</taxon>
        <taxon>Eucoccidiorida</taxon>
        <taxon>Eimeriorina</taxon>
        <taxon>Cryptosporidiidae</taxon>
        <taxon>Cryptosporidium</taxon>
    </lineage>
</organism>
<sequence length="20" mass="2485">MWRTRKLLQIILICLEVSRI</sequence>
<proteinExistence type="evidence at transcript level"/>
<dbReference type="EMBL" id="FX115968">
    <property type="protein sequence ID" value="BAJ78071.1"/>
    <property type="molecule type" value="mRNA"/>
</dbReference>
<reference evidence="1" key="1">
    <citation type="submission" date="2011-02" db="EMBL/GenBank/DDBJ databases">
        <title>Construction and analysis of full-length cDNA library of Cryptosporidium parvum.</title>
        <authorList>
            <person name="Yamagishi J."/>
            <person name="Wakaguri H."/>
            <person name="Sugano S."/>
            <person name="Kawano S."/>
            <person name="Fujisaki K."/>
            <person name="Sugimoto C."/>
            <person name="Watanabe J."/>
            <person name="Suzuki Y."/>
            <person name="Kimata I."/>
            <person name="Xuan X."/>
        </authorList>
    </citation>
    <scope>NUCLEOTIDE SEQUENCE</scope>
    <source>
        <strain evidence="1">HNJ-1</strain>
    </source>
</reference>
<protein>
    <submittedName>
        <fullName evidence="1">Uncharacterized protein</fullName>
    </submittedName>
</protein>
<evidence type="ECO:0000313" key="1">
    <source>
        <dbReference type="EMBL" id="BAJ78071.1"/>
    </source>
</evidence>
<name>F0X650_CRYPV</name>
<accession>F0X650</accession>